<sequence length="101" mass="11062">MLLFSKALTWSLRGHSRNADEILTMNIIRIAAAQINGIPEMIPFPIPDAPYMRNASDPTQLSWIGSAGASSYEDWYYYMARGISDSGPGFFSPGNGSLQTS</sequence>
<reference evidence="1" key="1">
    <citation type="submission" date="2020-05" db="EMBL/GenBank/DDBJ databases">
        <title>Phylogenomic resolution of chytrid fungi.</title>
        <authorList>
            <person name="Stajich J.E."/>
            <person name="Amses K."/>
            <person name="Simmons R."/>
            <person name="Seto K."/>
            <person name="Myers J."/>
            <person name="Bonds A."/>
            <person name="Quandt C.A."/>
            <person name="Barry K."/>
            <person name="Liu P."/>
            <person name="Grigoriev I."/>
            <person name="Longcore J.E."/>
            <person name="James T.Y."/>
        </authorList>
    </citation>
    <scope>NUCLEOTIDE SEQUENCE</scope>
    <source>
        <strain evidence="1">JEL0379</strain>
    </source>
</reference>
<gene>
    <name evidence="1" type="ORF">HDU87_005176</name>
</gene>
<evidence type="ECO:0000313" key="2">
    <source>
        <dbReference type="Proteomes" id="UP001212152"/>
    </source>
</evidence>
<comment type="caution">
    <text evidence="1">The sequence shown here is derived from an EMBL/GenBank/DDBJ whole genome shotgun (WGS) entry which is preliminary data.</text>
</comment>
<name>A0AAD5XPY5_9FUNG</name>
<dbReference type="AlphaFoldDB" id="A0AAD5XPY5"/>
<evidence type="ECO:0000313" key="1">
    <source>
        <dbReference type="EMBL" id="KAJ3176482.1"/>
    </source>
</evidence>
<dbReference type="EMBL" id="JADGJQ010000040">
    <property type="protein sequence ID" value="KAJ3176482.1"/>
    <property type="molecule type" value="Genomic_DNA"/>
</dbReference>
<accession>A0AAD5XPY5</accession>
<protein>
    <submittedName>
        <fullName evidence="1">Uncharacterized protein</fullName>
    </submittedName>
</protein>
<keyword evidence="2" id="KW-1185">Reference proteome</keyword>
<proteinExistence type="predicted"/>
<dbReference type="Proteomes" id="UP001212152">
    <property type="component" value="Unassembled WGS sequence"/>
</dbReference>
<organism evidence="1 2">
    <name type="scientific">Geranomyces variabilis</name>
    <dbReference type="NCBI Taxonomy" id="109894"/>
    <lineage>
        <taxon>Eukaryota</taxon>
        <taxon>Fungi</taxon>
        <taxon>Fungi incertae sedis</taxon>
        <taxon>Chytridiomycota</taxon>
        <taxon>Chytridiomycota incertae sedis</taxon>
        <taxon>Chytridiomycetes</taxon>
        <taxon>Spizellomycetales</taxon>
        <taxon>Powellomycetaceae</taxon>
        <taxon>Geranomyces</taxon>
    </lineage>
</organism>